<comment type="caution">
    <text evidence="6">The sequence shown here is derived from an EMBL/GenBank/DDBJ whole genome shotgun (WGS) entry which is preliminary data.</text>
</comment>
<accession>A0A953LZF5</accession>
<feature type="domain" description="CusB-like beta-barrel" evidence="5">
    <location>
        <begin position="267"/>
        <end position="308"/>
    </location>
</feature>
<dbReference type="Gene3D" id="1.10.287.470">
    <property type="entry name" value="Helix hairpin bin"/>
    <property type="match status" value="1"/>
</dbReference>
<dbReference type="Gene3D" id="2.40.50.100">
    <property type="match status" value="1"/>
</dbReference>
<organism evidence="6 7">
    <name type="scientific">Candidatus Nitrobium versatile</name>
    <dbReference type="NCBI Taxonomy" id="2884831"/>
    <lineage>
        <taxon>Bacteria</taxon>
        <taxon>Pseudomonadati</taxon>
        <taxon>Nitrospirota</taxon>
        <taxon>Nitrospiria</taxon>
        <taxon>Nitrospirales</taxon>
        <taxon>Nitrospiraceae</taxon>
        <taxon>Candidatus Nitrobium</taxon>
    </lineage>
</organism>
<dbReference type="Pfam" id="PF25954">
    <property type="entry name" value="Beta-barrel_RND_2"/>
    <property type="match status" value="1"/>
</dbReference>
<gene>
    <name evidence="6" type="ORF">K8I29_04735</name>
</gene>
<dbReference type="PANTHER" id="PTHR30386:SF19">
    <property type="entry name" value="MULTIDRUG EXPORT PROTEIN EMRA-RELATED"/>
    <property type="match status" value="1"/>
</dbReference>
<dbReference type="Gene3D" id="2.40.30.170">
    <property type="match status" value="1"/>
</dbReference>
<evidence type="ECO:0000256" key="3">
    <source>
        <dbReference type="SAM" id="Phobius"/>
    </source>
</evidence>
<dbReference type="PRINTS" id="PR01490">
    <property type="entry name" value="RTXTOXIND"/>
</dbReference>
<feature type="domain" description="Multidrug resistance protein MdtA-like barrel-sandwich hybrid" evidence="4">
    <location>
        <begin position="55"/>
        <end position="262"/>
    </location>
</feature>
<evidence type="ECO:0000259" key="5">
    <source>
        <dbReference type="Pfam" id="PF25954"/>
    </source>
</evidence>
<reference evidence="6" key="2">
    <citation type="submission" date="2021-08" db="EMBL/GenBank/DDBJ databases">
        <authorList>
            <person name="Dalcin Martins P."/>
        </authorList>
    </citation>
    <scope>NUCLEOTIDE SEQUENCE</scope>
    <source>
        <strain evidence="6">MAG_39</strain>
    </source>
</reference>
<protein>
    <submittedName>
        <fullName evidence="6">HlyD family secretion protein</fullName>
    </submittedName>
</protein>
<dbReference type="AlphaFoldDB" id="A0A953LZF5"/>
<evidence type="ECO:0000256" key="2">
    <source>
        <dbReference type="SAM" id="Coils"/>
    </source>
</evidence>
<evidence type="ECO:0000256" key="1">
    <source>
        <dbReference type="ARBA" id="ARBA00004196"/>
    </source>
</evidence>
<dbReference type="InterPro" id="IPR058625">
    <property type="entry name" value="MdtA-like_BSH"/>
</dbReference>
<dbReference type="InterPro" id="IPR050739">
    <property type="entry name" value="MFP"/>
</dbReference>
<sequence length="362" mass="40210">MEESRAENGKRKKAALIIFALTGMVGAVVLYFYLGYKATHISTDDAFIEGRIHPVAPKVPGTVREVYVKDNQRVKRGDLLLEIDSADYDVRVREMESGLQEERAKLVEVGARTEAVRKKLAELKAAVGTAKAQLQVQEANLSQAGRDVKRAESLYRREAVSKERYEKMRTSYEVCLAQVRAAQEQMKQAETAVEAQKAVVKQVESSALTQAASMRQKAARLRSAELTAGYTKVYAPSDGFVTRKAVEQGTQVQAGQPLMAVTELDDIWVVANYKETQLRKIRPGQRVTITVDTYPGQEFRGTVDSIMAGTGSVFSLFPPENATGQFVKVVQRIPVKIVFDRDTDRQHVLRVGMSVEPTVVIK</sequence>
<dbReference type="GO" id="GO:0055085">
    <property type="term" value="P:transmembrane transport"/>
    <property type="evidence" value="ECO:0007669"/>
    <property type="project" value="InterPro"/>
</dbReference>
<reference evidence="6" key="1">
    <citation type="journal article" date="2021" name="bioRxiv">
        <title>Unraveling nitrogen, sulfur and carbon metabolic pathways and microbial community transcriptional responses to substrate deprivation and toxicity stresses in a bioreactor mimicking anoxic brackish coastal sediment conditions.</title>
        <authorList>
            <person name="Martins P.D."/>
            <person name="Echeveste M.J."/>
            <person name="Arshad A."/>
            <person name="Kurth J."/>
            <person name="Ouboter H."/>
            <person name="Jetten M.S.M."/>
            <person name="Welte C.U."/>
        </authorList>
    </citation>
    <scope>NUCLEOTIDE SEQUENCE</scope>
    <source>
        <strain evidence="6">MAG_39</strain>
    </source>
</reference>
<evidence type="ECO:0000259" key="4">
    <source>
        <dbReference type="Pfam" id="PF25917"/>
    </source>
</evidence>
<keyword evidence="2" id="KW-0175">Coiled coil</keyword>
<name>A0A953LZF5_9BACT</name>
<dbReference type="EMBL" id="JAIOIV010000034">
    <property type="protein sequence ID" value="MBZ0155509.1"/>
    <property type="molecule type" value="Genomic_DNA"/>
</dbReference>
<keyword evidence="3" id="KW-0472">Membrane</keyword>
<keyword evidence="3" id="KW-0812">Transmembrane</keyword>
<dbReference type="Pfam" id="PF25917">
    <property type="entry name" value="BSH_RND"/>
    <property type="match status" value="1"/>
</dbReference>
<evidence type="ECO:0000313" key="6">
    <source>
        <dbReference type="EMBL" id="MBZ0155509.1"/>
    </source>
</evidence>
<dbReference type="Proteomes" id="UP000705867">
    <property type="component" value="Unassembled WGS sequence"/>
</dbReference>
<keyword evidence="3" id="KW-1133">Transmembrane helix</keyword>
<comment type="subcellular location">
    <subcellularLocation>
        <location evidence="1">Cell envelope</location>
    </subcellularLocation>
</comment>
<feature type="transmembrane region" description="Helical" evidence="3">
    <location>
        <begin position="14"/>
        <end position="34"/>
    </location>
</feature>
<dbReference type="GO" id="GO:0030313">
    <property type="term" value="C:cell envelope"/>
    <property type="evidence" value="ECO:0007669"/>
    <property type="project" value="UniProtKB-SubCell"/>
</dbReference>
<dbReference type="InterPro" id="IPR058792">
    <property type="entry name" value="Beta-barrel_RND_2"/>
</dbReference>
<feature type="coiled-coil region" evidence="2">
    <location>
        <begin position="120"/>
        <end position="206"/>
    </location>
</feature>
<dbReference type="SUPFAM" id="SSF111369">
    <property type="entry name" value="HlyD-like secretion proteins"/>
    <property type="match status" value="2"/>
</dbReference>
<proteinExistence type="predicted"/>
<evidence type="ECO:0000313" key="7">
    <source>
        <dbReference type="Proteomes" id="UP000705867"/>
    </source>
</evidence>
<dbReference type="PANTHER" id="PTHR30386">
    <property type="entry name" value="MEMBRANE FUSION SUBUNIT OF EMRAB-TOLC MULTIDRUG EFFLUX PUMP"/>
    <property type="match status" value="1"/>
</dbReference>